<dbReference type="PANTHER" id="PTHR42998">
    <property type="entry name" value="TYPE I RESTRICTION ENZYME HINDVIIP M PROTEIN-RELATED"/>
    <property type="match status" value="1"/>
</dbReference>
<evidence type="ECO:0000313" key="2">
    <source>
        <dbReference type="EMBL" id="MFB9677765.1"/>
    </source>
</evidence>
<dbReference type="GO" id="GO:0032259">
    <property type="term" value="P:methylation"/>
    <property type="evidence" value="ECO:0007669"/>
    <property type="project" value="UniProtKB-KW"/>
</dbReference>
<dbReference type="Gene3D" id="3.40.50.150">
    <property type="entry name" value="Vaccinia Virus protein VP39"/>
    <property type="match status" value="1"/>
</dbReference>
<dbReference type="InterPro" id="IPR003356">
    <property type="entry name" value="DNA_methylase_A-5"/>
</dbReference>
<dbReference type="PRINTS" id="PR00507">
    <property type="entry name" value="N12N6MTFRASE"/>
</dbReference>
<dbReference type="Proteomes" id="UP001589610">
    <property type="component" value="Unassembled WGS sequence"/>
</dbReference>
<feature type="domain" description="DNA methylase adenine-specific" evidence="1">
    <location>
        <begin position="191"/>
        <end position="488"/>
    </location>
</feature>
<dbReference type="GO" id="GO:0008168">
    <property type="term" value="F:methyltransferase activity"/>
    <property type="evidence" value="ECO:0007669"/>
    <property type="project" value="UniProtKB-KW"/>
</dbReference>
<protein>
    <submittedName>
        <fullName evidence="2">N-6 DNA methylase</fullName>
    </submittedName>
</protein>
<reference evidence="2 3" key="1">
    <citation type="submission" date="2024-09" db="EMBL/GenBank/DDBJ databases">
        <authorList>
            <person name="Sun Q."/>
            <person name="Mori K."/>
        </authorList>
    </citation>
    <scope>NUCLEOTIDE SEQUENCE [LARGE SCALE GENOMIC DNA]</scope>
    <source>
        <strain evidence="2 3">JCM 3028</strain>
    </source>
</reference>
<dbReference type="InterPro" id="IPR052916">
    <property type="entry name" value="Type-I_RE_MTase_Subunit"/>
</dbReference>
<gene>
    <name evidence="2" type="ORF">ACFFRH_19985</name>
</gene>
<organism evidence="2 3">
    <name type="scientific">Streptosporangium vulgare</name>
    <dbReference type="NCBI Taxonomy" id="46190"/>
    <lineage>
        <taxon>Bacteria</taxon>
        <taxon>Bacillati</taxon>
        <taxon>Actinomycetota</taxon>
        <taxon>Actinomycetes</taxon>
        <taxon>Streptosporangiales</taxon>
        <taxon>Streptosporangiaceae</taxon>
        <taxon>Streptosporangium</taxon>
    </lineage>
</organism>
<dbReference type="Pfam" id="PF02384">
    <property type="entry name" value="N6_Mtase"/>
    <property type="match status" value="1"/>
</dbReference>
<evidence type="ECO:0000313" key="3">
    <source>
        <dbReference type="Proteomes" id="UP001589610"/>
    </source>
</evidence>
<comment type="caution">
    <text evidence="2">The sequence shown here is derived from an EMBL/GenBank/DDBJ whole genome shotgun (WGS) entry which is preliminary data.</text>
</comment>
<dbReference type="InterPro" id="IPR029063">
    <property type="entry name" value="SAM-dependent_MTases_sf"/>
</dbReference>
<name>A0ABV5TF70_9ACTN</name>
<accession>A0ABV5TF70</accession>
<proteinExistence type="predicted"/>
<dbReference type="SUPFAM" id="SSF53335">
    <property type="entry name" value="S-adenosyl-L-methionine-dependent methyltransferases"/>
    <property type="match status" value="1"/>
</dbReference>
<dbReference type="PANTHER" id="PTHR42998:SF1">
    <property type="entry name" value="TYPE I RESTRICTION ENZYME HINDI METHYLASE SUBUNIT"/>
    <property type="match status" value="1"/>
</dbReference>
<evidence type="ECO:0000259" key="1">
    <source>
        <dbReference type="Pfam" id="PF02384"/>
    </source>
</evidence>
<keyword evidence="2" id="KW-0808">Transferase</keyword>
<keyword evidence="3" id="KW-1185">Reference proteome</keyword>
<sequence length="530" mass="58343">MTNWERRHRDFPSPVSIGGEEFFEVLAVGAWLDRRMIASNALMAGEPVGSTYGARFRRNLAGRLDDERPVSVPVPSCTTPDPSDDENVLWEELMRLRGPADVAWYRDLVLSLVYLRAHEGDGWAAVTRDFRTGEGARALRRLALETQAILPDPGTPDRYATHTLNRSGHELADIADAVERAIDNRGGVKIFRELLGRFTALEGQRGKVGDFYTPESVAHALVGALSPDLPEAIYDPACGTGGLLAATATHIQQVSGQAPFPVRGDTFDARSFALARMNLMLHGVDAELATRPVHELCEMPRSRSRFGYVITNPPFNMSDWCPGNPDHGPWPYGAPPAHNANFAWLQHAVGLLARGGRAAVIMAPNAAFSQNERERVIRAGMVKDGCVEGVIALPPQLFLSTAVPVTIWLLTPPNPSREEILFVDASATGRMVTRTRRELGADDIREMGDIVARWRRGEEPDSALATSVPLRDIRDQDYNLNPRKYVVPSPVAASGDGQTVEVLRRKLDCLHVRAAEADARAEHELRRLGW</sequence>
<keyword evidence="2" id="KW-0489">Methyltransferase</keyword>
<dbReference type="RefSeq" id="WP_344748077.1">
    <property type="nucleotide sequence ID" value="NZ_BAAAWW010000145.1"/>
</dbReference>
<dbReference type="EMBL" id="JBHMBS010000009">
    <property type="protein sequence ID" value="MFB9677765.1"/>
    <property type="molecule type" value="Genomic_DNA"/>
</dbReference>